<dbReference type="RefSeq" id="WP_005545870.1">
    <property type="nucleotide sequence ID" value="NZ_JAMDLX010000165.1"/>
</dbReference>
<name>A0ABT4H8A8_PAEAL</name>
<gene>
    <name evidence="1" type="ORF">M5X12_30645</name>
</gene>
<reference evidence="1 2" key="1">
    <citation type="submission" date="2022-05" db="EMBL/GenBank/DDBJ databases">
        <title>Genome Sequencing of Bee-Associated Microbes.</title>
        <authorList>
            <person name="Dunlap C."/>
        </authorList>
    </citation>
    <scope>NUCLEOTIDE SEQUENCE [LARGE SCALE GENOMIC DNA]</scope>
    <source>
        <strain evidence="1 2">NRRL B-04010</strain>
    </source>
</reference>
<dbReference type="GeneID" id="94489125"/>
<organism evidence="1 2">
    <name type="scientific">Paenibacillus alvei</name>
    <name type="common">Bacillus alvei</name>
    <dbReference type="NCBI Taxonomy" id="44250"/>
    <lineage>
        <taxon>Bacteria</taxon>
        <taxon>Bacillati</taxon>
        <taxon>Bacillota</taxon>
        <taxon>Bacilli</taxon>
        <taxon>Bacillales</taxon>
        <taxon>Paenibacillaceae</taxon>
        <taxon>Paenibacillus</taxon>
    </lineage>
</organism>
<dbReference type="EMBL" id="JAMDNP010000131">
    <property type="protein sequence ID" value="MCY9764856.1"/>
    <property type="molecule type" value="Genomic_DNA"/>
</dbReference>
<accession>A0ABT4H8A8</accession>
<evidence type="ECO:0000313" key="2">
    <source>
        <dbReference type="Proteomes" id="UP001527181"/>
    </source>
</evidence>
<keyword evidence="2" id="KW-1185">Reference proteome</keyword>
<proteinExistence type="predicted"/>
<evidence type="ECO:0000313" key="1">
    <source>
        <dbReference type="EMBL" id="MCY9764856.1"/>
    </source>
</evidence>
<comment type="caution">
    <text evidence="1">The sequence shown here is derived from an EMBL/GenBank/DDBJ whole genome shotgun (WGS) entry which is preliminary data.</text>
</comment>
<sequence>MNVYEQVFAFYASALDPEELEHMSREFYVSQVGIILGWTDLSDSEQLKKITALDYAYRVIVEGKASSGSYK</sequence>
<dbReference type="Proteomes" id="UP001527181">
    <property type="component" value="Unassembled WGS sequence"/>
</dbReference>
<protein>
    <submittedName>
        <fullName evidence="1">Uncharacterized protein</fullName>
    </submittedName>
</protein>